<name>A0A9P0L9D1_ACAOB</name>
<accession>A0A9P0L9D1</accession>
<evidence type="ECO:0000256" key="1">
    <source>
        <dbReference type="SAM" id="Coils"/>
    </source>
</evidence>
<dbReference type="OrthoDB" id="6368736at2759"/>
<dbReference type="EMBL" id="CAKOFQ010007176">
    <property type="protein sequence ID" value="CAH1993600.1"/>
    <property type="molecule type" value="Genomic_DNA"/>
</dbReference>
<proteinExistence type="predicted"/>
<comment type="caution">
    <text evidence="2">The sequence shown here is derived from an EMBL/GenBank/DDBJ whole genome shotgun (WGS) entry which is preliminary data.</text>
</comment>
<organism evidence="2 3">
    <name type="scientific">Acanthoscelides obtectus</name>
    <name type="common">Bean weevil</name>
    <name type="synonym">Bruchus obtectus</name>
    <dbReference type="NCBI Taxonomy" id="200917"/>
    <lineage>
        <taxon>Eukaryota</taxon>
        <taxon>Metazoa</taxon>
        <taxon>Ecdysozoa</taxon>
        <taxon>Arthropoda</taxon>
        <taxon>Hexapoda</taxon>
        <taxon>Insecta</taxon>
        <taxon>Pterygota</taxon>
        <taxon>Neoptera</taxon>
        <taxon>Endopterygota</taxon>
        <taxon>Coleoptera</taxon>
        <taxon>Polyphaga</taxon>
        <taxon>Cucujiformia</taxon>
        <taxon>Chrysomeloidea</taxon>
        <taxon>Chrysomelidae</taxon>
        <taxon>Bruchinae</taxon>
        <taxon>Bruchini</taxon>
        <taxon>Acanthoscelides</taxon>
    </lineage>
</organism>
<dbReference type="AlphaFoldDB" id="A0A9P0L9D1"/>
<keyword evidence="1" id="KW-0175">Coiled coil</keyword>
<reference evidence="2" key="1">
    <citation type="submission" date="2022-03" db="EMBL/GenBank/DDBJ databases">
        <authorList>
            <person name="Sayadi A."/>
        </authorList>
    </citation>
    <scope>NUCLEOTIDE SEQUENCE</scope>
</reference>
<sequence length="198" mass="23387">MNFEVIDLPIHGDTNLLKEKIIKTDTLLKKYQENLTKLKRAAQLCKCMKKKYEDTKQSLESTLLENDRVNFKLETIQSKYQDADVEMKRLSRDLSELEDKYKQYTFEAQSTIQNLQHELRLLQDLKKSSSDSSDGSKLKCLESKLKKLQQAEKNYKAKIDKLNVQQSEIREEHQEEKSRLLKQIEKLTLQLFKKTSKL</sequence>
<evidence type="ECO:0000313" key="3">
    <source>
        <dbReference type="Proteomes" id="UP001152888"/>
    </source>
</evidence>
<dbReference type="Proteomes" id="UP001152888">
    <property type="component" value="Unassembled WGS sequence"/>
</dbReference>
<gene>
    <name evidence="2" type="ORF">ACAOBT_LOCUS21600</name>
</gene>
<evidence type="ECO:0000313" key="2">
    <source>
        <dbReference type="EMBL" id="CAH1993600.1"/>
    </source>
</evidence>
<keyword evidence="3" id="KW-1185">Reference proteome</keyword>
<feature type="coiled-coil region" evidence="1">
    <location>
        <begin position="138"/>
        <end position="190"/>
    </location>
</feature>
<protein>
    <submittedName>
        <fullName evidence="2">Uncharacterized protein</fullName>
    </submittedName>
</protein>
<feature type="coiled-coil region" evidence="1">
    <location>
        <begin position="73"/>
        <end position="114"/>
    </location>
</feature>